<evidence type="ECO:0000313" key="4">
    <source>
        <dbReference type="Proteomes" id="UP000232491"/>
    </source>
</evidence>
<keyword evidence="2" id="KW-1133">Transmembrane helix</keyword>
<evidence type="ECO:0000313" key="3">
    <source>
        <dbReference type="EMBL" id="AUE03208.1"/>
    </source>
</evidence>
<dbReference type="AlphaFoldDB" id="A0A2K9BPK2"/>
<gene>
    <name evidence="3" type="ORF">BB215W447A_1192</name>
</gene>
<feature type="compositionally biased region" description="Pro residues" evidence="1">
    <location>
        <begin position="273"/>
        <end position="284"/>
    </location>
</feature>
<feature type="compositionally biased region" description="Gly residues" evidence="1">
    <location>
        <begin position="252"/>
        <end position="270"/>
    </location>
</feature>
<dbReference type="EMBL" id="CP021558">
    <property type="protein sequence ID" value="AUE03208.1"/>
    <property type="molecule type" value="Genomic_DNA"/>
</dbReference>
<feature type="region of interest" description="Disordered" evidence="1">
    <location>
        <begin position="252"/>
        <end position="308"/>
    </location>
</feature>
<feature type="region of interest" description="Disordered" evidence="1">
    <location>
        <begin position="1"/>
        <end position="24"/>
    </location>
</feature>
<keyword evidence="2" id="KW-0472">Membrane</keyword>
<keyword evidence="2" id="KW-0812">Transmembrane</keyword>
<dbReference type="Proteomes" id="UP000232491">
    <property type="component" value="Chromosome"/>
</dbReference>
<sequence>MEEKNTASQPPMEPSGAASAAETPASKPKWLVPAIAASTVVVLVGGGFAGWHAYTTHELDAAKTACAEAADTLRGKANEYNALVSGKAKDASGIAANQVRDAKTVDALKTALKATAPEYEGCAADSKDGLDAAAAKLDKQSKWYESHEAALTKAVKAVETSKLDKTIDDASALLKSSDGQVQDAKTRDALSGAIKARDADAIAKASKTVNDSVAAKKKADEEAQAQAEAAAQAAAAQAAQSQASGGYTGGYSGYTGYTGGNRGGSNGGGQPAYTPPAAPQPTPAPSGGDDEYETISWCGTLGSDPARC</sequence>
<accession>A0A2K9BPK2</accession>
<feature type="transmembrane region" description="Helical" evidence="2">
    <location>
        <begin position="30"/>
        <end position="54"/>
    </location>
</feature>
<name>A0A2K9BPK2_BIFBR</name>
<organism evidence="3 4">
    <name type="scientific">Bifidobacterium breve</name>
    <dbReference type="NCBI Taxonomy" id="1685"/>
    <lineage>
        <taxon>Bacteria</taxon>
        <taxon>Bacillati</taxon>
        <taxon>Actinomycetota</taxon>
        <taxon>Actinomycetes</taxon>
        <taxon>Bifidobacteriales</taxon>
        <taxon>Bifidobacteriaceae</taxon>
        <taxon>Bifidobacterium</taxon>
    </lineage>
</organism>
<evidence type="ECO:0000256" key="2">
    <source>
        <dbReference type="SAM" id="Phobius"/>
    </source>
</evidence>
<reference evidence="3 4" key="1">
    <citation type="submission" date="2017-05" db="EMBL/GenBank/DDBJ databases">
        <title>Comparative genomics and methylome analysis of the gut commensal Bifidobacterium breve.</title>
        <authorList>
            <person name="Bottacini F."/>
            <person name="Morrissey R."/>
            <person name="Roberts R.J."/>
            <person name="James K."/>
            <person name="van Breen J."/>
            <person name="Egan M."/>
            <person name="Lambert J."/>
            <person name="van Limpt K."/>
            <person name="Stanton C."/>
            <person name="Knol J."/>
            <person name="O' Connell Motherway M."/>
            <person name="van Sinderen D."/>
        </authorList>
    </citation>
    <scope>NUCLEOTIDE SEQUENCE [LARGE SCALE GENOMIC DNA]</scope>
    <source>
        <strain evidence="3 4">215W447a</strain>
    </source>
</reference>
<proteinExistence type="predicted"/>
<evidence type="ECO:0000256" key="1">
    <source>
        <dbReference type="SAM" id="MobiDB-lite"/>
    </source>
</evidence>
<protein>
    <submittedName>
        <fullName evidence="3">Conserved hypothetical serine-rich membrane protein</fullName>
    </submittedName>
</protein>